<dbReference type="PROSITE" id="PS50801">
    <property type="entry name" value="STAS"/>
    <property type="match status" value="1"/>
</dbReference>
<proteinExistence type="predicted"/>
<feature type="transmembrane region" description="Helical" evidence="5">
    <location>
        <begin position="286"/>
        <end position="308"/>
    </location>
</feature>
<organism evidence="7 8">
    <name type="scientific">Thioflexithrix psekupsensis</name>
    <dbReference type="NCBI Taxonomy" id="1570016"/>
    <lineage>
        <taxon>Bacteria</taxon>
        <taxon>Pseudomonadati</taxon>
        <taxon>Pseudomonadota</taxon>
        <taxon>Gammaproteobacteria</taxon>
        <taxon>Thiotrichales</taxon>
        <taxon>Thioflexithrix</taxon>
    </lineage>
</organism>
<dbReference type="NCBIfam" id="NF008660">
    <property type="entry name" value="PRK11660.1"/>
    <property type="match status" value="1"/>
</dbReference>
<feature type="transmembrane region" description="Helical" evidence="5">
    <location>
        <begin position="416"/>
        <end position="447"/>
    </location>
</feature>
<keyword evidence="4 5" id="KW-0472">Membrane</keyword>
<sequence length="584" mass="62500">MTRSHNSPLEEHKPQFASALRESFQQGYRLNHLHNDVLSGITVGIIAIPLSMALAIATGVPPQHGLYTAIVAGIIIALAGGSRVNISGPTAAFVVILLPIVHEYGLGGLLIASIMAGIMLIIMGLARMGKLMEYIPYTVIMGFTAGIGVVIATIQVKDFLGLTVENLQGHYTEKLMSLIAALPSFRIEDFLIGCLTLFVLLTWSRITTKIPSHLVALIAGTLAALLFGTIWTDFDVATIGSRFEYDVNGQQGTGIPPLPPFFVLPWNLPDANGQPIGLSFELIRNLLGPAFAIAMLGAIESLLCAVVADGIAGTRHNPNTELVSQGLGNVVAPFFGGIPATAAIARTAANIRAGGRSPISAIVHSLVILLAVVSLAEWFSYVPMAALAALLFIVAWNMSEAKHFMRLVRTAPRGDVAVLLTCFSLTVLFDMVLAVGAGLILASLLFIRRMAELTGTELLSTHEHEHLKNLPEQISVYEINGPLFFGAAEKAVKTLHQIDPNVKVLIIDMTDVPMIDMTGIVALESLLDNLFRNRMGVVISNLQPRILEKLKRAGISEQPGRLLFGASLPESADKAKLLLSTLSS</sequence>
<evidence type="ECO:0000313" key="7">
    <source>
        <dbReference type="EMBL" id="OUD15342.1"/>
    </source>
</evidence>
<keyword evidence="8" id="KW-1185">Reference proteome</keyword>
<dbReference type="RefSeq" id="WP_086486935.1">
    <property type="nucleotide sequence ID" value="NZ_MSLT01000006.1"/>
</dbReference>
<dbReference type="NCBIfam" id="TIGR00815">
    <property type="entry name" value="sulP"/>
    <property type="match status" value="1"/>
</dbReference>
<reference evidence="7 8" key="1">
    <citation type="submission" date="2016-12" db="EMBL/GenBank/DDBJ databases">
        <title>Thioflexothrix psekupsii D3 genome sequencing and assembly.</title>
        <authorList>
            <person name="Fomenkov A."/>
            <person name="Vincze T."/>
            <person name="Grabovich M."/>
            <person name="Anton B.P."/>
            <person name="Dubinina G."/>
            <person name="Orlova M."/>
            <person name="Belousova E."/>
            <person name="Roberts R.J."/>
        </authorList>
    </citation>
    <scope>NUCLEOTIDE SEQUENCE [LARGE SCALE GENOMIC DNA]</scope>
    <source>
        <strain evidence="7">D3</strain>
    </source>
</reference>
<dbReference type="Pfam" id="PF00916">
    <property type="entry name" value="Sulfate_transp"/>
    <property type="match status" value="1"/>
</dbReference>
<accession>A0A251XA82</accession>
<dbReference type="Pfam" id="PF01740">
    <property type="entry name" value="STAS"/>
    <property type="match status" value="1"/>
</dbReference>
<feature type="transmembrane region" description="Helical" evidence="5">
    <location>
        <begin position="175"/>
        <end position="201"/>
    </location>
</feature>
<dbReference type="InterPro" id="IPR002645">
    <property type="entry name" value="STAS_dom"/>
</dbReference>
<dbReference type="InterPro" id="IPR011547">
    <property type="entry name" value="SLC26A/SulP_dom"/>
</dbReference>
<dbReference type="OrthoDB" id="9769739at2"/>
<feature type="transmembrane region" description="Helical" evidence="5">
    <location>
        <begin position="213"/>
        <end position="231"/>
    </location>
</feature>
<dbReference type="GO" id="GO:0055085">
    <property type="term" value="P:transmembrane transport"/>
    <property type="evidence" value="ECO:0007669"/>
    <property type="project" value="InterPro"/>
</dbReference>
<evidence type="ECO:0000256" key="5">
    <source>
        <dbReference type="SAM" id="Phobius"/>
    </source>
</evidence>
<evidence type="ECO:0000256" key="2">
    <source>
        <dbReference type="ARBA" id="ARBA00022692"/>
    </source>
</evidence>
<dbReference type="SUPFAM" id="SSF52091">
    <property type="entry name" value="SpoIIaa-like"/>
    <property type="match status" value="1"/>
</dbReference>
<comment type="caution">
    <text evidence="7">The sequence shown here is derived from an EMBL/GenBank/DDBJ whole genome shotgun (WGS) entry which is preliminary data.</text>
</comment>
<feature type="transmembrane region" description="Helical" evidence="5">
    <location>
        <begin position="104"/>
        <end position="122"/>
    </location>
</feature>
<evidence type="ECO:0000313" key="8">
    <source>
        <dbReference type="Proteomes" id="UP000194798"/>
    </source>
</evidence>
<evidence type="ECO:0000259" key="6">
    <source>
        <dbReference type="PROSITE" id="PS50801"/>
    </source>
</evidence>
<evidence type="ECO:0000256" key="3">
    <source>
        <dbReference type="ARBA" id="ARBA00022989"/>
    </source>
</evidence>
<dbReference type="EMBL" id="MSLT01000006">
    <property type="protein sequence ID" value="OUD15342.1"/>
    <property type="molecule type" value="Genomic_DNA"/>
</dbReference>
<keyword evidence="2 5" id="KW-0812">Transmembrane</keyword>
<dbReference type="Proteomes" id="UP000194798">
    <property type="component" value="Unassembled WGS sequence"/>
</dbReference>
<dbReference type="CDD" id="cd07042">
    <property type="entry name" value="STAS_SulP_like_sulfate_transporter"/>
    <property type="match status" value="1"/>
</dbReference>
<dbReference type="InterPro" id="IPR036513">
    <property type="entry name" value="STAS_dom_sf"/>
</dbReference>
<dbReference type="Gene3D" id="3.30.750.24">
    <property type="entry name" value="STAS domain"/>
    <property type="match status" value="1"/>
</dbReference>
<feature type="domain" description="STAS" evidence="6">
    <location>
        <begin position="472"/>
        <end position="575"/>
    </location>
</feature>
<keyword evidence="3 5" id="KW-1133">Transmembrane helix</keyword>
<evidence type="ECO:0000256" key="1">
    <source>
        <dbReference type="ARBA" id="ARBA00004141"/>
    </source>
</evidence>
<dbReference type="InterPro" id="IPR001902">
    <property type="entry name" value="SLC26A/SulP_fam"/>
</dbReference>
<gene>
    <name evidence="7" type="ORF">TPSD3_02090</name>
</gene>
<comment type="subcellular location">
    <subcellularLocation>
        <location evidence="1">Membrane</location>
        <topology evidence="1">Multi-pass membrane protein</topology>
    </subcellularLocation>
</comment>
<dbReference type="PANTHER" id="PTHR11814">
    <property type="entry name" value="SULFATE TRANSPORTER"/>
    <property type="match status" value="1"/>
</dbReference>
<dbReference type="GO" id="GO:0016020">
    <property type="term" value="C:membrane"/>
    <property type="evidence" value="ECO:0007669"/>
    <property type="project" value="UniProtKB-SubCell"/>
</dbReference>
<protein>
    <submittedName>
        <fullName evidence="7">C4-dicarboxylic acid transporter DauA</fullName>
    </submittedName>
</protein>
<name>A0A251XA82_9GAMM</name>
<feature type="transmembrane region" description="Helical" evidence="5">
    <location>
        <begin position="65"/>
        <end position="84"/>
    </location>
</feature>
<feature type="transmembrane region" description="Helical" evidence="5">
    <location>
        <begin position="37"/>
        <end position="58"/>
    </location>
</feature>
<evidence type="ECO:0000256" key="4">
    <source>
        <dbReference type="ARBA" id="ARBA00023136"/>
    </source>
</evidence>
<feature type="transmembrane region" description="Helical" evidence="5">
    <location>
        <begin position="134"/>
        <end position="155"/>
    </location>
</feature>
<dbReference type="AlphaFoldDB" id="A0A251XA82"/>
<feature type="transmembrane region" description="Helical" evidence="5">
    <location>
        <begin position="366"/>
        <end position="396"/>
    </location>
</feature>